<reference evidence="1 2" key="1">
    <citation type="journal article" date="2022" name="Plant J.">
        <title>Chromosome-level genome of Camellia lanceoleosa provides a valuable resource for understanding genome evolution and self-incompatibility.</title>
        <authorList>
            <person name="Gong W."/>
            <person name="Xiao S."/>
            <person name="Wang L."/>
            <person name="Liao Z."/>
            <person name="Chang Y."/>
            <person name="Mo W."/>
            <person name="Hu G."/>
            <person name="Li W."/>
            <person name="Zhao G."/>
            <person name="Zhu H."/>
            <person name="Hu X."/>
            <person name="Ji K."/>
            <person name="Xiang X."/>
            <person name="Song Q."/>
            <person name="Yuan D."/>
            <person name="Jin S."/>
            <person name="Zhang L."/>
        </authorList>
    </citation>
    <scope>NUCLEOTIDE SEQUENCE [LARGE SCALE GENOMIC DNA]</scope>
    <source>
        <strain evidence="1">SQ_2022a</strain>
    </source>
</reference>
<protein>
    <submittedName>
        <fullName evidence="1">Uncharacterized protein</fullName>
    </submittedName>
</protein>
<proteinExistence type="predicted"/>
<organism evidence="1 2">
    <name type="scientific">Camellia lanceoleosa</name>
    <dbReference type="NCBI Taxonomy" id="1840588"/>
    <lineage>
        <taxon>Eukaryota</taxon>
        <taxon>Viridiplantae</taxon>
        <taxon>Streptophyta</taxon>
        <taxon>Embryophyta</taxon>
        <taxon>Tracheophyta</taxon>
        <taxon>Spermatophyta</taxon>
        <taxon>Magnoliopsida</taxon>
        <taxon>eudicotyledons</taxon>
        <taxon>Gunneridae</taxon>
        <taxon>Pentapetalae</taxon>
        <taxon>asterids</taxon>
        <taxon>Ericales</taxon>
        <taxon>Theaceae</taxon>
        <taxon>Camellia</taxon>
    </lineage>
</organism>
<keyword evidence="2" id="KW-1185">Reference proteome</keyword>
<dbReference type="Proteomes" id="UP001060215">
    <property type="component" value="Chromosome 10"/>
</dbReference>
<dbReference type="EMBL" id="CM045767">
    <property type="protein sequence ID" value="KAI7997431.1"/>
    <property type="molecule type" value="Genomic_DNA"/>
</dbReference>
<sequence>MKPSPEMEMKTDENGLCYKDCGVFVVCSGEDEKFLTLTEDYGLSVATTFDLHSLAPECGMIELRNAGLKNLAREELGKEIEKPQEDYDE</sequence>
<gene>
    <name evidence="1" type="ORF">LOK49_LG10G02563</name>
</gene>
<evidence type="ECO:0000313" key="1">
    <source>
        <dbReference type="EMBL" id="KAI7997431.1"/>
    </source>
</evidence>
<name>A0ACC0GCS6_9ERIC</name>
<accession>A0ACC0GCS6</accession>
<comment type="caution">
    <text evidence="1">The sequence shown here is derived from an EMBL/GenBank/DDBJ whole genome shotgun (WGS) entry which is preliminary data.</text>
</comment>
<evidence type="ECO:0000313" key="2">
    <source>
        <dbReference type="Proteomes" id="UP001060215"/>
    </source>
</evidence>